<reference evidence="1" key="2">
    <citation type="submission" date="2023-02" db="EMBL/GenBank/DDBJ databases">
        <authorList>
            <person name="Huang Y."/>
            <person name="Zhang Y."/>
            <person name="Zhang T."/>
            <person name="Wang J."/>
        </authorList>
    </citation>
    <scope>NUCLEOTIDE SEQUENCE</scope>
    <source>
        <strain evidence="1">KJ-1</strain>
    </source>
</reference>
<evidence type="ECO:0000313" key="1">
    <source>
        <dbReference type="EMBL" id="WDZ53031.1"/>
    </source>
</evidence>
<dbReference type="AlphaFoldDB" id="A0AAJ6P712"/>
<accession>A0AAJ6P712</accession>
<proteinExistence type="predicted"/>
<dbReference type="RefSeq" id="WP_272656208.1">
    <property type="nucleotide sequence ID" value="NZ_CP085083.1"/>
</dbReference>
<gene>
    <name evidence="1" type="ORF">LF296_11735</name>
</gene>
<protein>
    <submittedName>
        <fullName evidence="1">Uncharacterized protein</fullName>
    </submittedName>
</protein>
<reference evidence="1" key="1">
    <citation type="journal article" date="2022" name="Front Environ Sci">
        <title>Complete genome sequence analysis of a novel alkane-degrading bacterial strain, Acinetobacter vivianii KJ-1, and its diesel degradation ability.</title>
        <authorList>
            <person name="Zhang Y."/>
            <person name="Song F."/>
            <person name="Wang J."/>
            <person name="Zhao Q."/>
            <person name="Zheng L."/>
            <person name="Wang Z."/>
            <person name="Zhang X."/>
            <person name="Gao Y."/>
            <person name="Chen G."/>
            <person name="Huang Y."/>
        </authorList>
    </citation>
    <scope>NUCLEOTIDE SEQUENCE</scope>
    <source>
        <strain evidence="1">KJ-1</strain>
    </source>
</reference>
<organism evidence="1 2">
    <name type="scientific">Acinetobacter vivianii</name>
    <dbReference type="NCBI Taxonomy" id="1776742"/>
    <lineage>
        <taxon>Bacteria</taxon>
        <taxon>Pseudomonadati</taxon>
        <taxon>Pseudomonadota</taxon>
        <taxon>Gammaproteobacteria</taxon>
        <taxon>Moraxellales</taxon>
        <taxon>Moraxellaceae</taxon>
        <taxon>Acinetobacter</taxon>
    </lineage>
</organism>
<dbReference type="Proteomes" id="UP001199528">
    <property type="component" value="Chromosome"/>
</dbReference>
<dbReference type="EMBL" id="CP085083">
    <property type="protein sequence ID" value="WDZ53031.1"/>
    <property type="molecule type" value="Genomic_DNA"/>
</dbReference>
<evidence type="ECO:0000313" key="2">
    <source>
        <dbReference type="Proteomes" id="UP001199528"/>
    </source>
</evidence>
<sequence>MKSTPDQAIYDFSNAVYKISRSNFYQIDQPLEKAKFLVECLKVINELKMEEGRILHKNQTVIYWLNEVKYSLWLVETPEPTEKFAFLDYLTQEMTAIFYNQNPDGSFR</sequence>
<name>A0AAJ6P712_9GAMM</name>
<dbReference type="KEGG" id="aviv:LF296_11735"/>